<sequence>MATTNNPRNLYLSLLEQLMMLEEDRPAATGSAVQGNPAIHLVFPKSPRTSRSHLLPRLLADAEALSV</sequence>
<protein>
    <submittedName>
        <fullName evidence="1">Uncharacterized protein</fullName>
    </submittedName>
</protein>
<keyword evidence="2" id="KW-1185">Reference proteome</keyword>
<reference evidence="1" key="1">
    <citation type="submission" date="2023-05" db="EMBL/GenBank/DDBJ databases">
        <title>Nepenthes gracilis genome sequencing.</title>
        <authorList>
            <person name="Fukushima K."/>
        </authorList>
    </citation>
    <scope>NUCLEOTIDE SEQUENCE</scope>
    <source>
        <strain evidence="1">SING2019-196</strain>
    </source>
</reference>
<dbReference type="Proteomes" id="UP001279734">
    <property type="component" value="Unassembled WGS sequence"/>
</dbReference>
<evidence type="ECO:0000313" key="2">
    <source>
        <dbReference type="Proteomes" id="UP001279734"/>
    </source>
</evidence>
<proteinExistence type="predicted"/>
<accession>A0AAD3TIN0</accession>
<organism evidence="1 2">
    <name type="scientific">Nepenthes gracilis</name>
    <name type="common">Slender pitcher plant</name>
    <dbReference type="NCBI Taxonomy" id="150966"/>
    <lineage>
        <taxon>Eukaryota</taxon>
        <taxon>Viridiplantae</taxon>
        <taxon>Streptophyta</taxon>
        <taxon>Embryophyta</taxon>
        <taxon>Tracheophyta</taxon>
        <taxon>Spermatophyta</taxon>
        <taxon>Magnoliopsida</taxon>
        <taxon>eudicotyledons</taxon>
        <taxon>Gunneridae</taxon>
        <taxon>Pentapetalae</taxon>
        <taxon>Caryophyllales</taxon>
        <taxon>Nepenthaceae</taxon>
        <taxon>Nepenthes</taxon>
    </lineage>
</organism>
<comment type="caution">
    <text evidence="1">The sequence shown here is derived from an EMBL/GenBank/DDBJ whole genome shotgun (WGS) entry which is preliminary data.</text>
</comment>
<dbReference type="AlphaFoldDB" id="A0AAD3TIN0"/>
<evidence type="ECO:0000313" key="1">
    <source>
        <dbReference type="EMBL" id="GMH29661.1"/>
    </source>
</evidence>
<dbReference type="EMBL" id="BSYO01000036">
    <property type="protein sequence ID" value="GMH29661.1"/>
    <property type="molecule type" value="Genomic_DNA"/>
</dbReference>
<name>A0AAD3TIN0_NEPGR</name>
<gene>
    <name evidence="1" type="ORF">Nepgr_031504</name>
</gene>